<dbReference type="CDD" id="cd07067">
    <property type="entry name" value="HP_PGM_like"/>
    <property type="match status" value="1"/>
</dbReference>
<dbReference type="GO" id="GO:0005737">
    <property type="term" value="C:cytoplasm"/>
    <property type="evidence" value="ECO:0007669"/>
    <property type="project" value="TreeGrafter"/>
</dbReference>
<dbReference type="AlphaFoldDB" id="A0A9W6WM92"/>
<accession>A0A9W6WM92</accession>
<dbReference type="PANTHER" id="PTHR48100:SF1">
    <property type="entry name" value="HISTIDINE PHOSPHATASE FAMILY PROTEIN-RELATED"/>
    <property type="match status" value="1"/>
</dbReference>
<keyword evidence="2" id="KW-0413">Isomerase</keyword>
<evidence type="ECO:0000256" key="2">
    <source>
        <dbReference type="ARBA" id="ARBA00023235"/>
    </source>
</evidence>
<evidence type="ECO:0000256" key="1">
    <source>
        <dbReference type="ARBA" id="ARBA00023152"/>
    </source>
</evidence>
<keyword evidence="4" id="KW-1185">Reference proteome</keyword>
<keyword evidence="1" id="KW-0324">Glycolysis</keyword>
<dbReference type="Proteomes" id="UP001165083">
    <property type="component" value="Unassembled WGS sequence"/>
</dbReference>
<organism evidence="3 4">
    <name type="scientific">Phytophthora lilii</name>
    <dbReference type="NCBI Taxonomy" id="2077276"/>
    <lineage>
        <taxon>Eukaryota</taxon>
        <taxon>Sar</taxon>
        <taxon>Stramenopiles</taxon>
        <taxon>Oomycota</taxon>
        <taxon>Peronosporomycetes</taxon>
        <taxon>Peronosporales</taxon>
        <taxon>Peronosporaceae</taxon>
        <taxon>Phytophthora</taxon>
    </lineage>
</organism>
<dbReference type="EMBL" id="BSXW01000332">
    <property type="protein sequence ID" value="GMF19004.1"/>
    <property type="molecule type" value="Genomic_DNA"/>
</dbReference>
<dbReference type="OrthoDB" id="496981at2759"/>
<evidence type="ECO:0000313" key="4">
    <source>
        <dbReference type="Proteomes" id="UP001165083"/>
    </source>
</evidence>
<dbReference type="Gene3D" id="3.40.50.1240">
    <property type="entry name" value="Phosphoglycerate mutase-like"/>
    <property type="match status" value="1"/>
</dbReference>
<protein>
    <submittedName>
        <fullName evidence="3">Unnamed protein product</fullName>
    </submittedName>
</protein>
<gene>
    <name evidence="3" type="ORF">Plil01_000720100</name>
</gene>
<dbReference type="Pfam" id="PF00300">
    <property type="entry name" value="His_Phos_1"/>
    <property type="match status" value="1"/>
</dbReference>
<sequence length="359" mass="41161">MLPNKREQVFLHELLDRWPRNVAQVIQWPALPSRGEMSHALKFPQSAKMATPASVWYAVPRVPIPAEKQNVSAIVRYTLWSARNMASPRPLRCVPGFFRMGLSDEPVDEMGEPPMRMGLADGKAWPDVYAFMRQFERRHPSRRIKLVILLRHGEATHNATKARVGERAWEEQYEMRPEFIDAPLTAHGKEQADAAAAMLEKQIAKCGLKLQRIFVSPLDRTLQTYDRVFARLRDIPVSVVELARETLGVVNCDRRKLMTPKQAAYPRLDFDHVASENDTWWQPDHRETNEEIAARAAEFLDEVFYKSPESCVLVVSHSGFSRGCFAAVGHRYYRPRNAEFIPLLITDATEEELQQDTIA</sequence>
<dbReference type="PROSITE" id="PS00175">
    <property type="entry name" value="PG_MUTASE"/>
    <property type="match status" value="1"/>
</dbReference>
<dbReference type="SMART" id="SM00855">
    <property type="entry name" value="PGAM"/>
    <property type="match status" value="1"/>
</dbReference>
<reference evidence="3" key="1">
    <citation type="submission" date="2023-04" db="EMBL/GenBank/DDBJ databases">
        <title>Phytophthora lilii NBRC 32176.</title>
        <authorList>
            <person name="Ichikawa N."/>
            <person name="Sato H."/>
            <person name="Tonouchi N."/>
        </authorList>
    </citation>
    <scope>NUCLEOTIDE SEQUENCE</scope>
    <source>
        <strain evidence="3">NBRC 32176</strain>
    </source>
</reference>
<dbReference type="GO" id="GO:0016791">
    <property type="term" value="F:phosphatase activity"/>
    <property type="evidence" value="ECO:0007669"/>
    <property type="project" value="TreeGrafter"/>
</dbReference>
<name>A0A9W6WM92_9STRA</name>
<dbReference type="InterPro" id="IPR050275">
    <property type="entry name" value="PGM_Phosphatase"/>
</dbReference>
<proteinExistence type="predicted"/>
<dbReference type="InterPro" id="IPR029033">
    <property type="entry name" value="His_PPase_superfam"/>
</dbReference>
<evidence type="ECO:0000313" key="3">
    <source>
        <dbReference type="EMBL" id="GMF19004.1"/>
    </source>
</evidence>
<dbReference type="SUPFAM" id="SSF53254">
    <property type="entry name" value="Phosphoglycerate mutase-like"/>
    <property type="match status" value="1"/>
</dbReference>
<dbReference type="InterPro" id="IPR013078">
    <property type="entry name" value="His_Pase_superF_clade-1"/>
</dbReference>
<dbReference type="PANTHER" id="PTHR48100">
    <property type="entry name" value="BROAD-SPECIFICITY PHOSPHATASE YOR283W-RELATED"/>
    <property type="match status" value="1"/>
</dbReference>
<dbReference type="InterPro" id="IPR001345">
    <property type="entry name" value="PG/BPGM_mutase_AS"/>
</dbReference>
<comment type="caution">
    <text evidence="3">The sequence shown here is derived from an EMBL/GenBank/DDBJ whole genome shotgun (WGS) entry which is preliminary data.</text>
</comment>